<evidence type="ECO:0000313" key="1">
    <source>
        <dbReference type="EMBL" id="KKN71860.1"/>
    </source>
</evidence>
<gene>
    <name evidence="1" type="ORF">LCGC14_0417140</name>
</gene>
<organism evidence="1">
    <name type="scientific">marine sediment metagenome</name>
    <dbReference type="NCBI Taxonomy" id="412755"/>
    <lineage>
        <taxon>unclassified sequences</taxon>
        <taxon>metagenomes</taxon>
        <taxon>ecological metagenomes</taxon>
    </lineage>
</organism>
<comment type="caution">
    <text evidence="1">The sequence shown here is derived from an EMBL/GenBank/DDBJ whole genome shotgun (WGS) entry which is preliminary data.</text>
</comment>
<proteinExistence type="predicted"/>
<sequence length="56" mass="6250">MTKQGEIKIIITSSKELPWEGYSKESPLFKKEAICLINGLSAIEPLIEEVKDGTRS</sequence>
<accession>A0A0F9SSB3</accession>
<name>A0A0F9SSB3_9ZZZZ</name>
<protein>
    <submittedName>
        <fullName evidence="1">Uncharacterized protein</fullName>
    </submittedName>
</protein>
<dbReference type="EMBL" id="LAZR01000375">
    <property type="protein sequence ID" value="KKN71860.1"/>
    <property type="molecule type" value="Genomic_DNA"/>
</dbReference>
<reference evidence="1" key="1">
    <citation type="journal article" date="2015" name="Nature">
        <title>Complex archaea that bridge the gap between prokaryotes and eukaryotes.</title>
        <authorList>
            <person name="Spang A."/>
            <person name="Saw J.H."/>
            <person name="Jorgensen S.L."/>
            <person name="Zaremba-Niedzwiedzka K."/>
            <person name="Martijn J."/>
            <person name="Lind A.E."/>
            <person name="van Eijk R."/>
            <person name="Schleper C."/>
            <person name="Guy L."/>
            <person name="Ettema T.J."/>
        </authorList>
    </citation>
    <scope>NUCLEOTIDE SEQUENCE</scope>
</reference>
<dbReference type="AlphaFoldDB" id="A0A0F9SSB3"/>